<protein>
    <submittedName>
        <fullName evidence="2">Uncharacterized protein</fullName>
    </submittedName>
</protein>
<evidence type="ECO:0000313" key="2">
    <source>
        <dbReference type="EMBL" id="CRG84155.1"/>
    </source>
</evidence>
<dbReference type="OrthoDB" id="10665872at2759"/>
<feature type="region of interest" description="Disordered" evidence="1">
    <location>
        <begin position="62"/>
        <end position="135"/>
    </location>
</feature>
<dbReference type="AlphaFoldDB" id="A0A0U1LPE1"/>
<feature type="region of interest" description="Disordered" evidence="1">
    <location>
        <begin position="1"/>
        <end position="35"/>
    </location>
</feature>
<name>A0A0U1LPE1_TALIS</name>
<feature type="region of interest" description="Disordered" evidence="1">
    <location>
        <begin position="157"/>
        <end position="210"/>
    </location>
</feature>
<feature type="compositionally biased region" description="Polar residues" evidence="1">
    <location>
        <begin position="104"/>
        <end position="114"/>
    </location>
</feature>
<evidence type="ECO:0000256" key="1">
    <source>
        <dbReference type="SAM" id="MobiDB-lite"/>
    </source>
</evidence>
<organism evidence="2 3">
    <name type="scientific">Talaromyces islandicus</name>
    <name type="common">Penicillium islandicum</name>
    <dbReference type="NCBI Taxonomy" id="28573"/>
    <lineage>
        <taxon>Eukaryota</taxon>
        <taxon>Fungi</taxon>
        <taxon>Dikarya</taxon>
        <taxon>Ascomycota</taxon>
        <taxon>Pezizomycotina</taxon>
        <taxon>Eurotiomycetes</taxon>
        <taxon>Eurotiomycetidae</taxon>
        <taxon>Eurotiales</taxon>
        <taxon>Trichocomaceae</taxon>
        <taxon>Talaromyces</taxon>
        <taxon>Talaromyces sect. Islandici</taxon>
    </lineage>
</organism>
<accession>A0A0U1LPE1</accession>
<proteinExistence type="predicted"/>
<reference evidence="2 3" key="1">
    <citation type="submission" date="2015-04" db="EMBL/GenBank/DDBJ databases">
        <authorList>
            <person name="Syromyatnikov M.Y."/>
            <person name="Popov V.N."/>
        </authorList>
    </citation>
    <scope>NUCLEOTIDE SEQUENCE [LARGE SCALE GENOMIC DNA]</scope>
    <source>
        <strain evidence="2">WF-38-12</strain>
    </source>
</reference>
<dbReference type="Proteomes" id="UP000054383">
    <property type="component" value="Unassembled WGS sequence"/>
</dbReference>
<feature type="compositionally biased region" description="Basic and acidic residues" evidence="1">
    <location>
        <begin position="195"/>
        <end position="210"/>
    </location>
</feature>
<keyword evidence="3" id="KW-1185">Reference proteome</keyword>
<evidence type="ECO:0000313" key="3">
    <source>
        <dbReference type="Proteomes" id="UP000054383"/>
    </source>
</evidence>
<gene>
    <name evidence="2" type="ORF">PISL3812_01478</name>
</gene>
<dbReference type="EMBL" id="CVMT01000001">
    <property type="protein sequence ID" value="CRG84155.1"/>
    <property type="molecule type" value="Genomic_DNA"/>
</dbReference>
<sequence length="210" mass="22903">MTGRSETTPPGGHPGNRQTTGFAEPTAGDPYWYYEPVLDADDDDYYYDDDPSSAHIEDAITSFPRQLRNIQPQRPSPSAYGLPAIDTRPSTMSSSPVPHAQDPMTYQSSPTANNPPAGLDRRVRRRRAVAREPRAYLSSIPEDSASTAFPYTIQGSGQKIVRPLPPIPAGAGQQEQARGVGAQRSSEKTLSLPLRTKETAKEHGEGQKDK</sequence>